<evidence type="ECO:0000313" key="1">
    <source>
        <dbReference type="EMBL" id="SEQ60550.1"/>
    </source>
</evidence>
<keyword evidence="2" id="KW-1185">Reference proteome</keyword>
<sequence>MGKVEFNVPPSPYSPPHTIEFEANQEEYNIIRAFGRKVFEMGYFPYERTAEKRVLDIYRIGKLEALKVLLHQKPRLLGTLRDRNGSWPVGIYNLIDCFVGNTNPKRIFELNVEDSSWVVRRKRENIYGNIKDKNLEELFRDFLGISASLQVGDVTEINHQPYYRAVDLVIAFMSVYDTKNFPEILNNIEKLLSKEGRVLLFAGEALLNEDNKAVMEHIGIHLNTVLNFPTKVFSFEIGFSQNGNEHSSELMILSREKDKFIFTGQFANEAVHNEELLTNLFHRREPGRTPELGLLTHCRQYVSCLNTISKAKLKEESKSQRYPGVQLKELVKPSTAIMNETLNSHYTTNHGELLTAIFMHGTDLGLVNDEAVEEMLGEWQLSNMSVIKLPLDPTKVFYPYFRIYWESPLHQLALEGVPKSEDAFLGSVNSEDVETIVVYLPPYAEQVRRFELAEVIDRTQKESEQLKSSIWSGELSFNEFSARVEALQKGNDLSFWIARLPAPLARILNRYETTTDVKARSEHLYHFFEGCAEYIVCISLSFLKHSSLKYDEVIENFNFKEDQKSNKKFGATFGTWTHLISKIAITVRSLKEKGALPSTSFPQELTSLLLGSNFIKTIESARILRNKRSHEGLLDGQDAENRLKELEVLIQSIRYELVGALSPIALMYLFESRRKKGKYLIQFKDCRGASNRLSLRDFERSADLQDGLYLKLNELFIPLLPVIQYDDDLNIFTFFNALQRDEVAVVNYTHGEYSSHSFSDAKLVVTIRETLGLIT</sequence>
<protein>
    <recommendedName>
        <fullName evidence="3">Methyltransferase domain-containing protein</fullName>
    </recommendedName>
</protein>
<reference evidence="2" key="1">
    <citation type="submission" date="2016-10" db="EMBL/GenBank/DDBJ databases">
        <authorList>
            <person name="Varghese N."/>
            <person name="Submissions S."/>
        </authorList>
    </citation>
    <scope>NUCLEOTIDE SEQUENCE [LARGE SCALE GENOMIC DNA]</scope>
    <source>
        <strain evidence="2">DSM 24740</strain>
    </source>
</reference>
<name>A0A1H9HDZ4_9BACT</name>
<gene>
    <name evidence="1" type="ORF">SAMN05444359_112122</name>
</gene>
<evidence type="ECO:0008006" key="3">
    <source>
        <dbReference type="Google" id="ProtNLM"/>
    </source>
</evidence>
<dbReference type="STRING" id="478744.SAMN05444359_112122"/>
<dbReference type="Proteomes" id="UP000199021">
    <property type="component" value="Unassembled WGS sequence"/>
</dbReference>
<accession>A0A1H9HDZ4</accession>
<dbReference type="RefSeq" id="WP_090168888.1">
    <property type="nucleotide sequence ID" value="NZ_FOFB01000012.1"/>
</dbReference>
<dbReference type="InterPro" id="IPR029063">
    <property type="entry name" value="SAM-dependent_MTases_sf"/>
</dbReference>
<dbReference type="AlphaFoldDB" id="A0A1H9HDZ4"/>
<dbReference type="InParanoid" id="A0A1H9HDZ4"/>
<organism evidence="1 2">
    <name type="scientific">Neolewinella agarilytica</name>
    <dbReference type="NCBI Taxonomy" id="478744"/>
    <lineage>
        <taxon>Bacteria</taxon>
        <taxon>Pseudomonadati</taxon>
        <taxon>Bacteroidota</taxon>
        <taxon>Saprospiria</taxon>
        <taxon>Saprospirales</taxon>
        <taxon>Lewinellaceae</taxon>
        <taxon>Neolewinella</taxon>
    </lineage>
</organism>
<proteinExistence type="predicted"/>
<dbReference type="SUPFAM" id="SSF53335">
    <property type="entry name" value="S-adenosyl-L-methionine-dependent methyltransferases"/>
    <property type="match status" value="1"/>
</dbReference>
<evidence type="ECO:0000313" key="2">
    <source>
        <dbReference type="Proteomes" id="UP000199021"/>
    </source>
</evidence>
<dbReference type="EMBL" id="FOFB01000012">
    <property type="protein sequence ID" value="SEQ60550.1"/>
    <property type="molecule type" value="Genomic_DNA"/>
</dbReference>